<organism evidence="3 4">
    <name type="scientific">Friedmanniomyces endolithicus</name>
    <dbReference type="NCBI Taxonomy" id="329885"/>
    <lineage>
        <taxon>Eukaryota</taxon>
        <taxon>Fungi</taxon>
        <taxon>Dikarya</taxon>
        <taxon>Ascomycota</taxon>
        <taxon>Pezizomycotina</taxon>
        <taxon>Dothideomycetes</taxon>
        <taxon>Dothideomycetidae</taxon>
        <taxon>Mycosphaerellales</taxon>
        <taxon>Teratosphaeriaceae</taxon>
        <taxon>Friedmanniomyces</taxon>
    </lineage>
</organism>
<dbReference type="PANTHER" id="PTHR12794">
    <property type="entry name" value="GEMIN2"/>
    <property type="match status" value="1"/>
</dbReference>
<dbReference type="Gene3D" id="1.20.58.1070">
    <property type="match status" value="1"/>
</dbReference>
<dbReference type="Pfam" id="PF04938">
    <property type="entry name" value="SIP1"/>
    <property type="match status" value="1"/>
</dbReference>
<dbReference type="GO" id="GO:0032797">
    <property type="term" value="C:SMN complex"/>
    <property type="evidence" value="ECO:0007669"/>
    <property type="project" value="TreeGrafter"/>
</dbReference>
<evidence type="ECO:0000313" key="3">
    <source>
        <dbReference type="EMBL" id="KAK0990308.1"/>
    </source>
</evidence>
<feature type="compositionally biased region" description="Basic and acidic residues" evidence="2">
    <location>
        <begin position="90"/>
        <end position="99"/>
    </location>
</feature>
<feature type="region of interest" description="Disordered" evidence="2">
    <location>
        <begin position="82"/>
        <end position="119"/>
    </location>
</feature>
<evidence type="ECO:0000313" key="4">
    <source>
        <dbReference type="Proteomes" id="UP001175353"/>
    </source>
</evidence>
<protein>
    <submittedName>
        <fullName evidence="3">Uncharacterized protein</fullName>
    </submittedName>
</protein>
<gene>
    <name evidence="3" type="ORF">LTR91_008972</name>
</gene>
<proteinExistence type="inferred from homology"/>
<evidence type="ECO:0000256" key="1">
    <source>
        <dbReference type="ARBA" id="ARBA00025758"/>
    </source>
</evidence>
<dbReference type="EMBL" id="JAUJLE010000071">
    <property type="protein sequence ID" value="KAK0990308.1"/>
    <property type="molecule type" value="Genomic_DNA"/>
</dbReference>
<feature type="region of interest" description="Disordered" evidence="2">
    <location>
        <begin position="364"/>
        <end position="385"/>
    </location>
</feature>
<dbReference type="AlphaFoldDB" id="A0AAN6QUV5"/>
<feature type="region of interest" description="Disordered" evidence="2">
    <location>
        <begin position="1"/>
        <end position="65"/>
    </location>
</feature>
<feature type="region of interest" description="Disordered" evidence="2">
    <location>
        <begin position="434"/>
        <end position="454"/>
    </location>
</feature>
<comment type="similarity">
    <text evidence="1">Belongs to the gemin-2 family.</text>
</comment>
<evidence type="ECO:0000256" key="2">
    <source>
        <dbReference type="SAM" id="MobiDB-lite"/>
    </source>
</evidence>
<dbReference type="PANTHER" id="PTHR12794:SF0">
    <property type="entry name" value="GEM-ASSOCIATED PROTEIN 2"/>
    <property type="match status" value="1"/>
</dbReference>
<reference evidence="3" key="1">
    <citation type="submission" date="2023-06" db="EMBL/GenBank/DDBJ databases">
        <title>Black Yeasts Isolated from many extreme environments.</title>
        <authorList>
            <person name="Coleine C."/>
            <person name="Stajich J.E."/>
            <person name="Selbmann L."/>
        </authorList>
    </citation>
    <scope>NUCLEOTIDE SEQUENCE</scope>
    <source>
        <strain evidence="3">CCFEE 5200</strain>
    </source>
</reference>
<dbReference type="GO" id="GO:0000387">
    <property type="term" value="P:spliceosomal snRNP assembly"/>
    <property type="evidence" value="ECO:0007669"/>
    <property type="project" value="InterPro"/>
</dbReference>
<accession>A0AAN6QUV5</accession>
<dbReference type="InterPro" id="IPR035426">
    <property type="entry name" value="Gemin2/Brr1"/>
</dbReference>
<sequence>MGQKRRRERDRPKAASDAVYNPNKRVLLSYASEDEHEESLEQTEGDGHPGATVGVTPNKMNVPSCDDDVQRIVEHDVMGLVPDLEEETEGSERVDERPNDSGLFSRATAKDSTTGQWPALGSRMRQWNEEQDEEEDAEYDSTEDAAMAYLRAVKNERRTMPSVFRAPFPSEADELYDSGVGDGRGYWEDDAYIGRAPIGPIMPETAKKVMEPQEAHSKVLKQRFLEMRERMHSSPDEAALATLDEKHPTTFVAGNKKAYACGVQLLRTTMPHLAQIQSLDLDTVGELLKVIKDSCLTRGEHLVGTMSVWVWSLLARLDDVGTMNNDEVYAIREFGKRAVLVQLSLHDPAGAAQLEQVQRDAEAERVPTNGSTTDTVANGHGLNLSANQALPDEKDTILSAAGNTHATLDMIILIIGEVFGQRDLLEFRRQWDVAGDEPDRPTDLAVNDGALTSH</sequence>
<dbReference type="GO" id="GO:0005634">
    <property type="term" value="C:nucleus"/>
    <property type="evidence" value="ECO:0007669"/>
    <property type="project" value="TreeGrafter"/>
</dbReference>
<feature type="compositionally biased region" description="Acidic residues" evidence="2">
    <location>
        <begin position="32"/>
        <end position="44"/>
    </location>
</feature>
<keyword evidence="4" id="KW-1185">Reference proteome</keyword>
<name>A0AAN6QUV5_9PEZI</name>
<dbReference type="Proteomes" id="UP001175353">
    <property type="component" value="Unassembled WGS sequence"/>
</dbReference>
<comment type="caution">
    <text evidence="3">The sequence shown here is derived from an EMBL/GenBank/DDBJ whole genome shotgun (WGS) entry which is preliminary data.</text>
</comment>